<organism evidence="1 2">
    <name type="scientific">Jimgerdemannia flammicorona</name>
    <dbReference type="NCBI Taxonomy" id="994334"/>
    <lineage>
        <taxon>Eukaryota</taxon>
        <taxon>Fungi</taxon>
        <taxon>Fungi incertae sedis</taxon>
        <taxon>Mucoromycota</taxon>
        <taxon>Mucoromycotina</taxon>
        <taxon>Endogonomycetes</taxon>
        <taxon>Endogonales</taxon>
        <taxon>Endogonaceae</taxon>
        <taxon>Jimgerdemannia</taxon>
    </lineage>
</organism>
<gene>
    <name evidence="1" type="ORF">BC936DRAFT_148902</name>
</gene>
<name>A0A433D219_9FUNG</name>
<comment type="caution">
    <text evidence="1">The sequence shown here is derived from an EMBL/GenBank/DDBJ whole genome shotgun (WGS) entry which is preliminary data.</text>
</comment>
<reference evidence="1 2" key="1">
    <citation type="journal article" date="2018" name="New Phytol.">
        <title>Phylogenomics of Endogonaceae and evolution of mycorrhizas within Mucoromycota.</title>
        <authorList>
            <person name="Chang Y."/>
            <person name="Desiro A."/>
            <person name="Na H."/>
            <person name="Sandor L."/>
            <person name="Lipzen A."/>
            <person name="Clum A."/>
            <person name="Barry K."/>
            <person name="Grigoriev I.V."/>
            <person name="Martin F.M."/>
            <person name="Stajich J.E."/>
            <person name="Smith M.E."/>
            <person name="Bonito G."/>
            <person name="Spatafora J.W."/>
        </authorList>
    </citation>
    <scope>NUCLEOTIDE SEQUENCE [LARGE SCALE GENOMIC DNA]</scope>
    <source>
        <strain evidence="1 2">GMNB39</strain>
    </source>
</reference>
<evidence type="ECO:0000313" key="1">
    <source>
        <dbReference type="EMBL" id="RUP44880.1"/>
    </source>
</evidence>
<dbReference type="AlphaFoldDB" id="A0A433D219"/>
<dbReference type="EMBL" id="RBNI01008194">
    <property type="protein sequence ID" value="RUP44880.1"/>
    <property type="molecule type" value="Genomic_DNA"/>
</dbReference>
<keyword evidence="2" id="KW-1185">Reference proteome</keyword>
<sequence>MVPRAPSFLHPFNDDYLPSEIIAQIVECLPGHLLFELKDTCVALSEPCRNRLFKHAYKLGFAPSCTPKYFFLREFDNDPLGWRRDDPWGRHSYSGLDACKHRGKDVYQHMGLNVQDLFHIAGSRGDEREVSAMWDVISVLHLDKEALFSQVVKDFHDVLDVGDGPSQIAMLNAYSESECYDCNVRMQMNRDFQTYVNCLYNRYQVGDRPQLNERVEACLIGDDAIFRGIARYRAMLAKFWTLKHQLFPFNDDENRAWLDRRRDMVEDLKKHEAMSVKPFVNEHQRRMWCANWKAERDRLDNPVKAKSWAEWKEERKREKRKVENVEQF</sequence>
<evidence type="ECO:0000313" key="2">
    <source>
        <dbReference type="Proteomes" id="UP000268093"/>
    </source>
</evidence>
<dbReference type="Proteomes" id="UP000268093">
    <property type="component" value="Unassembled WGS sequence"/>
</dbReference>
<protein>
    <submittedName>
        <fullName evidence="1">Uncharacterized protein</fullName>
    </submittedName>
</protein>
<accession>A0A433D219</accession>
<proteinExistence type="predicted"/>